<dbReference type="SMART" id="SM00248">
    <property type="entry name" value="ANK"/>
    <property type="match status" value="9"/>
</dbReference>
<dbReference type="Gene3D" id="1.25.40.20">
    <property type="entry name" value="Ankyrin repeat-containing domain"/>
    <property type="match status" value="4"/>
</dbReference>
<protein>
    <submittedName>
        <fullName evidence="6">Vegetative incompatibility protein HET-E-1</fullName>
    </submittedName>
</protein>
<feature type="repeat" description="ANK" evidence="3">
    <location>
        <begin position="1115"/>
        <end position="1147"/>
    </location>
</feature>
<dbReference type="PROSITE" id="PS50297">
    <property type="entry name" value="ANK_REP_REGION"/>
    <property type="match status" value="9"/>
</dbReference>
<feature type="repeat" description="ANK" evidence="3">
    <location>
        <begin position="1016"/>
        <end position="1048"/>
    </location>
</feature>
<organism evidence="6 7">
    <name type="scientific">Lachnellula hyalina</name>
    <dbReference type="NCBI Taxonomy" id="1316788"/>
    <lineage>
        <taxon>Eukaryota</taxon>
        <taxon>Fungi</taxon>
        <taxon>Dikarya</taxon>
        <taxon>Ascomycota</taxon>
        <taxon>Pezizomycotina</taxon>
        <taxon>Leotiomycetes</taxon>
        <taxon>Helotiales</taxon>
        <taxon>Lachnaceae</taxon>
        <taxon>Lachnellula</taxon>
    </lineage>
</organism>
<dbReference type="InterPro" id="IPR036770">
    <property type="entry name" value="Ankyrin_rpt-contain_sf"/>
</dbReference>
<dbReference type="Pfam" id="PF13637">
    <property type="entry name" value="Ank_4"/>
    <property type="match status" value="1"/>
</dbReference>
<dbReference type="RefSeq" id="XP_031004016.1">
    <property type="nucleotide sequence ID" value="XM_031151454.1"/>
</dbReference>
<dbReference type="SUPFAM" id="SSF48403">
    <property type="entry name" value="Ankyrin repeat"/>
    <property type="match status" value="1"/>
</dbReference>
<dbReference type="Pfam" id="PF12796">
    <property type="entry name" value="Ank_2"/>
    <property type="match status" value="2"/>
</dbReference>
<dbReference type="OrthoDB" id="194358at2759"/>
<dbReference type="PROSITE" id="PS50088">
    <property type="entry name" value="ANK_REPEAT"/>
    <property type="match status" value="9"/>
</dbReference>
<dbReference type="InterPro" id="IPR056884">
    <property type="entry name" value="NPHP3-like_N"/>
</dbReference>
<feature type="repeat" description="ANK" evidence="3">
    <location>
        <begin position="1148"/>
        <end position="1180"/>
    </location>
</feature>
<feature type="repeat" description="ANK" evidence="3">
    <location>
        <begin position="917"/>
        <end position="949"/>
    </location>
</feature>
<evidence type="ECO:0000313" key="6">
    <source>
        <dbReference type="EMBL" id="TVY25228.1"/>
    </source>
</evidence>
<evidence type="ECO:0000259" key="5">
    <source>
        <dbReference type="Pfam" id="PF24883"/>
    </source>
</evidence>
<dbReference type="Proteomes" id="UP000431533">
    <property type="component" value="Unassembled WGS sequence"/>
</dbReference>
<dbReference type="PANTHER" id="PTHR24171">
    <property type="entry name" value="ANKYRIN REPEAT DOMAIN-CONTAINING PROTEIN 39-RELATED"/>
    <property type="match status" value="1"/>
</dbReference>
<keyword evidence="1" id="KW-0677">Repeat</keyword>
<dbReference type="EMBL" id="QGMH01000102">
    <property type="protein sequence ID" value="TVY25228.1"/>
    <property type="molecule type" value="Genomic_DNA"/>
</dbReference>
<sequence>MRLLEYNNDGEFSLIDFGVDIPDSYAILSHTWGADNEEVTFQDLMDGTGKSKAGYDKIRFCGEQARRDRLKYSWVDTCCIDKSNHSELSEAINSMFRWYHKAARCYVYLSDVSTNDQDQINPSLQSWQLAFRDSRWFKRGWTLQELIAPRSVEFFCSNGKRLGDKESLERQLRDITGIAAPALRGTTPLMFSIEERMTWAKHRQTRREEDRAYSLLGIFDIQMPLLYGEGAEKAFNRLHRELQQELYENTRKRHLDEVAPVTNATFNIAKRLKDSPNDSIEATTKQSLIEQLYFTRIDEHLTSLKAAQATTCRWFFTTPEYVSWHDVIQQADHGGFLWIKGNPGTGKSTLMKFLFETSKDNAKSDRSQITLSFFFLARGTAEEQSTTGLYRSLLHQLFKNGVDLKDSLDWMTSDGAESVERNGWHEEALKQTFTHSIQKLGNRSLMIFVDALDECDQNQVVGMLGFFEELCDRAKEAQVHLQICFSSRHYPTIVIQKGVEVTLENEIGHTEDIKHYIKSKLRLGKSKQAESLRSEIFEKSSGIFLWVVLVLDILNSEYPKSVISIKKIRGRLQEIPQKLTELFEVILTRDGENLERLKVCLKWILFAIRPLKPQELYFAIQLSLDKDSSTYWDQEDEELDQIKDFVRSSSKGLAEVTRYKTSQVQFIHESVRDFLLGKYGDQWTGDSGNFVGHSHETLRDCCLAQLNAPINQDITIPNPLPKASEAAQLRETISSKFPFLEYSVLNIFDHANSAQRNAMNQRNFLEDFPLEKWILHNNTMEKHDIRRYTPSVSLLYILAEKDMADLIRIHPQRTSCFEVESERYGLPLFAALATKSHEAVQTLLEVQAAEAQPQKPLLHHLCKQYSENRNKPSNISRDFKFSRQRGVSFSVAELGEEVILAFLCALGKSDVESKDKSGRTLLSWAAKSGYKAVVELLLEKGAKLDSADNSSRTPLLWAAESGHEAVVKLLLDKGANLECADNNGETPLLYAAERGYKAVVKLLLEKGAKLESADNSGRTPLLSAIRSWNKAVVELLLEKGAKLESADRSGQTPLVWAIMSGRIAVVELLLEKGAKLDSTDDSGRTPLLWAVQSGHKAVVELLLEKGAQLELKDNSGQTPLLSAIRSWNKTVVELLLEKGAKLESADRSGRTPLLWAAMSGRIAVVKPLLEKGAKLEHKDNTGKTPLHLASKTGRVDMVKLLLEGGADAAAIDGDGRTPLQLAPNYLYTEMAKLLG</sequence>
<evidence type="ECO:0000313" key="7">
    <source>
        <dbReference type="Proteomes" id="UP000431533"/>
    </source>
</evidence>
<keyword evidence="7" id="KW-1185">Reference proteome</keyword>
<proteinExistence type="predicted"/>
<comment type="caution">
    <text evidence="6">The sequence shown here is derived from an EMBL/GenBank/DDBJ whole genome shotgun (WGS) entry which is preliminary data.</text>
</comment>
<feature type="repeat" description="ANK" evidence="3">
    <location>
        <begin position="1049"/>
        <end position="1081"/>
    </location>
</feature>
<gene>
    <name evidence="6" type="primary">HET-E1_19</name>
    <name evidence="6" type="ORF">LHYA1_G006517</name>
</gene>
<dbReference type="GeneID" id="41986715"/>
<dbReference type="Pfam" id="PF24883">
    <property type="entry name" value="NPHP3_N"/>
    <property type="match status" value="1"/>
</dbReference>
<evidence type="ECO:0000256" key="1">
    <source>
        <dbReference type="ARBA" id="ARBA00022737"/>
    </source>
</evidence>
<feature type="repeat" description="ANK" evidence="3">
    <location>
        <begin position="950"/>
        <end position="982"/>
    </location>
</feature>
<dbReference type="SUPFAM" id="SSF52540">
    <property type="entry name" value="P-loop containing nucleoside triphosphate hydrolases"/>
    <property type="match status" value="1"/>
</dbReference>
<feature type="repeat" description="ANK" evidence="3">
    <location>
        <begin position="1181"/>
        <end position="1213"/>
    </location>
</feature>
<dbReference type="InterPro" id="IPR027417">
    <property type="entry name" value="P-loop_NTPase"/>
</dbReference>
<evidence type="ECO:0000256" key="3">
    <source>
        <dbReference type="PROSITE-ProRule" id="PRU00023"/>
    </source>
</evidence>
<evidence type="ECO:0000256" key="2">
    <source>
        <dbReference type="ARBA" id="ARBA00023043"/>
    </source>
</evidence>
<dbReference type="Pfam" id="PF13857">
    <property type="entry name" value="Ank_5"/>
    <property type="match status" value="1"/>
</dbReference>
<feature type="domain" description="Heterokaryon incompatibility" evidence="4">
    <location>
        <begin position="25"/>
        <end position="116"/>
    </location>
</feature>
<accession>A0A8H8QYK0</accession>
<dbReference type="Pfam" id="PF06985">
    <property type="entry name" value="HET"/>
    <property type="match status" value="1"/>
</dbReference>
<feature type="repeat" description="ANK" evidence="3">
    <location>
        <begin position="983"/>
        <end position="1015"/>
    </location>
</feature>
<evidence type="ECO:0000259" key="4">
    <source>
        <dbReference type="Pfam" id="PF06985"/>
    </source>
</evidence>
<dbReference type="InterPro" id="IPR002110">
    <property type="entry name" value="Ankyrin_rpt"/>
</dbReference>
<name>A0A8H8QYK0_9HELO</name>
<dbReference type="Gene3D" id="3.40.50.300">
    <property type="entry name" value="P-loop containing nucleotide triphosphate hydrolases"/>
    <property type="match status" value="1"/>
</dbReference>
<dbReference type="PRINTS" id="PR01415">
    <property type="entry name" value="ANKYRIN"/>
</dbReference>
<keyword evidence="2 3" id="KW-0040">ANK repeat</keyword>
<dbReference type="AlphaFoldDB" id="A0A8H8QYK0"/>
<feature type="domain" description="Nephrocystin 3-like N-terminal" evidence="5">
    <location>
        <begin position="311"/>
        <end position="488"/>
    </location>
</feature>
<reference evidence="6 7" key="1">
    <citation type="submission" date="2018-05" db="EMBL/GenBank/DDBJ databases">
        <title>Genome sequencing and assembly of the regulated plant pathogen Lachnellula willkommii and related sister species for the development of diagnostic species identification markers.</title>
        <authorList>
            <person name="Giroux E."/>
            <person name="Bilodeau G."/>
        </authorList>
    </citation>
    <scope>NUCLEOTIDE SEQUENCE [LARGE SCALE GENOMIC DNA]</scope>
    <source>
        <strain evidence="6 7">CBS 185.66</strain>
    </source>
</reference>
<feature type="repeat" description="ANK" evidence="3">
    <location>
        <begin position="1082"/>
        <end position="1114"/>
    </location>
</feature>
<dbReference type="InterPro" id="IPR010730">
    <property type="entry name" value="HET"/>
</dbReference>